<dbReference type="GO" id="GO:0005840">
    <property type="term" value="C:ribosome"/>
    <property type="evidence" value="ECO:0007669"/>
    <property type="project" value="UniProtKB-KW"/>
</dbReference>
<keyword evidence="2 5" id="KW-0689">Ribosomal protein</keyword>
<dbReference type="Pfam" id="PF00466">
    <property type="entry name" value="Ribosomal_L10"/>
    <property type="match status" value="1"/>
</dbReference>
<evidence type="ECO:0000313" key="6">
    <source>
        <dbReference type="EMBL" id="OGH74447.1"/>
    </source>
</evidence>
<dbReference type="EMBL" id="MFQN01000015">
    <property type="protein sequence ID" value="OGH74447.1"/>
    <property type="molecule type" value="Genomic_DNA"/>
</dbReference>
<dbReference type="AlphaFoldDB" id="A0A1F6MS42"/>
<dbReference type="InterPro" id="IPR047865">
    <property type="entry name" value="Ribosomal_uL10_bac_type"/>
</dbReference>
<dbReference type="InterPro" id="IPR022973">
    <property type="entry name" value="Ribosomal_uL10_bac"/>
</dbReference>
<sequence length="173" mass="18744">MAKTKQQKKDTVQSLVDGIKQAKAVVFANFQGLKVSDSEELRRKCRSEKIIFLASKKSLLKKALTEIGLDVDAESFPGGVATVMGLEDDVAPARLIHNFAKTHEVVKTFGGILEGKFIDAAKVKELAVLPSKQELLARLVGTLNAPISGFVNVLAGNIRNFVSVLNNIKEAKI</sequence>
<dbReference type="Gene3D" id="6.10.250.290">
    <property type="match status" value="1"/>
</dbReference>
<comment type="function">
    <text evidence="5">Forms part of the ribosomal stalk, playing a central role in the interaction of the ribosome with GTP-bound translation factors.</text>
</comment>
<comment type="caution">
    <text evidence="6">The sequence shown here is derived from an EMBL/GenBank/DDBJ whole genome shotgun (WGS) entry which is preliminary data.</text>
</comment>
<dbReference type="Proteomes" id="UP000178347">
    <property type="component" value="Unassembled WGS sequence"/>
</dbReference>
<organism evidence="6 7">
    <name type="scientific">Candidatus Magasanikbacteria bacterium RIFCSPLOWO2_12_FULL_43_12</name>
    <dbReference type="NCBI Taxonomy" id="1798692"/>
    <lineage>
        <taxon>Bacteria</taxon>
        <taxon>Candidatus Magasanikiibacteriota</taxon>
    </lineage>
</organism>
<dbReference type="NCBIfam" id="NF000955">
    <property type="entry name" value="PRK00099.1-1"/>
    <property type="match status" value="1"/>
</dbReference>
<evidence type="ECO:0000313" key="7">
    <source>
        <dbReference type="Proteomes" id="UP000178347"/>
    </source>
</evidence>
<comment type="similarity">
    <text evidence="1 5">Belongs to the universal ribosomal protein uL10 family.</text>
</comment>
<evidence type="ECO:0000256" key="1">
    <source>
        <dbReference type="ARBA" id="ARBA00008889"/>
    </source>
</evidence>
<keyword evidence="5" id="KW-0694">RNA-binding</keyword>
<dbReference type="HAMAP" id="MF_00362">
    <property type="entry name" value="Ribosomal_uL10"/>
    <property type="match status" value="1"/>
</dbReference>
<dbReference type="GO" id="GO:0006412">
    <property type="term" value="P:translation"/>
    <property type="evidence" value="ECO:0007669"/>
    <property type="project" value="UniProtKB-UniRule"/>
</dbReference>
<dbReference type="Gene3D" id="3.30.70.1730">
    <property type="match status" value="1"/>
</dbReference>
<dbReference type="GO" id="GO:1990904">
    <property type="term" value="C:ribonucleoprotein complex"/>
    <property type="evidence" value="ECO:0007669"/>
    <property type="project" value="UniProtKB-KW"/>
</dbReference>
<comment type="subunit">
    <text evidence="5">Part of the ribosomal stalk of the 50S ribosomal subunit. The N-terminus interacts with L11 and the large rRNA to form the base of the stalk. The C-terminus forms an elongated spine to which L12 dimers bind in a sequential fashion forming a multimeric L10(L12)X complex.</text>
</comment>
<reference evidence="6 7" key="1">
    <citation type="journal article" date="2016" name="Nat. Commun.">
        <title>Thousands of microbial genomes shed light on interconnected biogeochemical processes in an aquifer system.</title>
        <authorList>
            <person name="Anantharaman K."/>
            <person name="Brown C.T."/>
            <person name="Hug L.A."/>
            <person name="Sharon I."/>
            <person name="Castelle C.J."/>
            <person name="Probst A.J."/>
            <person name="Thomas B.C."/>
            <person name="Singh A."/>
            <person name="Wilkins M.J."/>
            <person name="Karaoz U."/>
            <person name="Brodie E.L."/>
            <person name="Williams K.H."/>
            <person name="Hubbard S.S."/>
            <person name="Banfield J.F."/>
        </authorList>
    </citation>
    <scope>NUCLEOTIDE SEQUENCE [LARGE SCALE GENOMIC DNA]</scope>
</reference>
<keyword evidence="5" id="KW-0699">rRNA-binding</keyword>
<dbReference type="InterPro" id="IPR043141">
    <property type="entry name" value="Ribosomal_uL10-like_sf"/>
</dbReference>
<dbReference type="CDD" id="cd05797">
    <property type="entry name" value="Ribosomal_L10"/>
    <property type="match status" value="1"/>
</dbReference>
<dbReference type="InterPro" id="IPR001790">
    <property type="entry name" value="Ribosomal_uL10"/>
</dbReference>
<evidence type="ECO:0000256" key="3">
    <source>
        <dbReference type="ARBA" id="ARBA00023274"/>
    </source>
</evidence>
<protein>
    <recommendedName>
        <fullName evidence="4 5">Large ribosomal subunit protein uL10</fullName>
    </recommendedName>
</protein>
<evidence type="ECO:0000256" key="4">
    <source>
        <dbReference type="ARBA" id="ARBA00035202"/>
    </source>
</evidence>
<gene>
    <name evidence="5" type="primary">rplJ</name>
    <name evidence="6" type="ORF">A3G00_00765</name>
</gene>
<evidence type="ECO:0000256" key="5">
    <source>
        <dbReference type="HAMAP-Rule" id="MF_00362"/>
    </source>
</evidence>
<dbReference type="SUPFAM" id="SSF160369">
    <property type="entry name" value="Ribosomal protein L10-like"/>
    <property type="match status" value="1"/>
</dbReference>
<dbReference type="GO" id="GO:0070180">
    <property type="term" value="F:large ribosomal subunit rRNA binding"/>
    <property type="evidence" value="ECO:0007669"/>
    <property type="project" value="UniProtKB-UniRule"/>
</dbReference>
<dbReference type="STRING" id="1798692.A3G00_00765"/>
<accession>A0A1F6MS42</accession>
<keyword evidence="3 5" id="KW-0687">Ribonucleoprotein</keyword>
<proteinExistence type="inferred from homology"/>
<evidence type="ECO:0000256" key="2">
    <source>
        <dbReference type="ARBA" id="ARBA00022980"/>
    </source>
</evidence>
<dbReference type="PANTHER" id="PTHR11560">
    <property type="entry name" value="39S RIBOSOMAL PROTEIN L10, MITOCHONDRIAL"/>
    <property type="match status" value="1"/>
</dbReference>
<name>A0A1F6MS42_9BACT</name>